<keyword evidence="1" id="KW-0812">Transmembrane</keyword>
<name>A0AAT9GH93_9BACT</name>
<reference evidence="2" key="1">
    <citation type="submission" date="2024-02" db="EMBL/GenBank/DDBJ databases">
        <title>Sediminibacterium planktonica sp. nov. and Sediminibacterium longus sp. nov., isolated from surface lake and river water.</title>
        <authorList>
            <person name="Watanabe K."/>
            <person name="Takemine S."/>
            <person name="Ishii Y."/>
            <person name="Ogata Y."/>
            <person name="Shindo C."/>
            <person name="Suda W."/>
        </authorList>
    </citation>
    <scope>NUCLEOTIDE SEQUENCE</scope>
    <source>
        <strain evidence="2">KACHI17</strain>
    </source>
</reference>
<dbReference type="EMBL" id="AP029612">
    <property type="protein sequence ID" value="BFG69892.1"/>
    <property type="molecule type" value="Genomic_DNA"/>
</dbReference>
<dbReference type="AlphaFoldDB" id="A0AAT9GH93"/>
<feature type="transmembrane region" description="Helical" evidence="1">
    <location>
        <begin position="49"/>
        <end position="67"/>
    </location>
</feature>
<keyword evidence="1" id="KW-0472">Membrane</keyword>
<gene>
    <name evidence="2" type="ORF">KACHI17_07730</name>
</gene>
<organism evidence="2">
    <name type="scientific">Sediminibacterium sp. KACHI17</name>
    <dbReference type="NCBI Taxonomy" id="1751071"/>
    <lineage>
        <taxon>Bacteria</taxon>
        <taxon>Pseudomonadati</taxon>
        <taxon>Bacteroidota</taxon>
        <taxon>Chitinophagia</taxon>
        <taxon>Chitinophagales</taxon>
        <taxon>Chitinophagaceae</taxon>
        <taxon>Sediminibacterium</taxon>
    </lineage>
</organism>
<evidence type="ECO:0000256" key="1">
    <source>
        <dbReference type="SAM" id="Phobius"/>
    </source>
</evidence>
<proteinExistence type="predicted"/>
<feature type="transmembrane region" description="Helical" evidence="1">
    <location>
        <begin position="79"/>
        <end position="97"/>
    </location>
</feature>
<protein>
    <submittedName>
        <fullName evidence="2">Uncharacterized protein</fullName>
    </submittedName>
</protein>
<accession>A0AAT9GH93</accession>
<sequence length="134" mass="14839">MQYIINPKPNNILYRDTLYRGSKQFMHLFYRTHDQQIIGLYQKHQSNKVAGQILGLAGSFAIIFGVGNLSDENRKGSGWALIGGGFASLMTGGYLSLQGQRNLALAVTLFNQRHNKAVLGVGVSQQQAGFVYKF</sequence>
<keyword evidence="1" id="KW-1133">Transmembrane helix</keyword>
<dbReference type="RefSeq" id="WP_353550193.1">
    <property type="nucleotide sequence ID" value="NZ_AP029612.1"/>
</dbReference>
<evidence type="ECO:0000313" key="2">
    <source>
        <dbReference type="EMBL" id="BFG69892.1"/>
    </source>
</evidence>